<feature type="compositionally biased region" description="Polar residues" evidence="7">
    <location>
        <begin position="1535"/>
        <end position="1555"/>
    </location>
</feature>
<dbReference type="GO" id="GO:0000155">
    <property type="term" value="F:phosphorelay sensor kinase activity"/>
    <property type="evidence" value="ECO:0007669"/>
    <property type="project" value="InterPro"/>
</dbReference>
<dbReference type="PRINTS" id="PR00344">
    <property type="entry name" value="BCTRLSENSOR"/>
</dbReference>
<evidence type="ECO:0000259" key="9">
    <source>
        <dbReference type="PROSITE" id="PS50109"/>
    </source>
</evidence>
<evidence type="ECO:0000259" key="8">
    <source>
        <dbReference type="PROSITE" id="PS50011"/>
    </source>
</evidence>
<dbReference type="PROSITE" id="PS50110">
    <property type="entry name" value="RESPONSE_REGULATORY"/>
    <property type="match status" value="1"/>
</dbReference>
<feature type="domain" description="Protein kinase" evidence="8">
    <location>
        <begin position="96"/>
        <end position="449"/>
    </location>
</feature>
<dbReference type="EMBL" id="LN483166">
    <property type="protein sequence ID" value="CED84853.1"/>
    <property type="molecule type" value="Genomic_DNA"/>
</dbReference>
<dbReference type="Pfam" id="PF00512">
    <property type="entry name" value="HisKA"/>
    <property type="match status" value="1"/>
</dbReference>
<evidence type="ECO:0000256" key="6">
    <source>
        <dbReference type="PROSITE-ProRule" id="PRU00169"/>
    </source>
</evidence>
<dbReference type="PANTHER" id="PTHR45339">
    <property type="entry name" value="HYBRID SIGNAL TRANSDUCTION HISTIDINE KINASE J"/>
    <property type="match status" value="1"/>
</dbReference>
<dbReference type="Gene3D" id="3.30.565.10">
    <property type="entry name" value="Histidine kinase-like ATPase, C-terminal domain"/>
    <property type="match status" value="1"/>
</dbReference>
<dbReference type="InterPro" id="IPR004358">
    <property type="entry name" value="Sig_transdc_His_kin-like_C"/>
</dbReference>
<dbReference type="InterPro" id="IPR029016">
    <property type="entry name" value="GAF-like_dom_sf"/>
</dbReference>
<keyword evidence="4 11" id="KW-0418">Kinase</keyword>
<dbReference type="Gene3D" id="3.30.450.40">
    <property type="match status" value="1"/>
</dbReference>
<evidence type="ECO:0000256" key="7">
    <source>
        <dbReference type="SAM" id="MobiDB-lite"/>
    </source>
</evidence>
<dbReference type="SUPFAM" id="SSF56112">
    <property type="entry name" value="Protein kinase-like (PK-like)"/>
    <property type="match status" value="1"/>
</dbReference>
<keyword evidence="3" id="KW-0808">Transferase</keyword>
<dbReference type="CDD" id="cd17546">
    <property type="entry name" value="REC_hyHK_CKI1_RcsC-like"/>
    <property type="match status" value="1"/>
</dbReference>
<dbReference type="InterPro" id="IPR041664">
    <property type="entry name" value="AAA_16"/>
</dbReference>
<dbReference type="GO" id="GO:0005524">
    <property type="term" value="F:ATP binding"/>
    <property type="evidence" value="ECO:0007669"/>
    <property type="project" value="InterPro"/>
</dbReference>
<feature type="domain" description="Response regulatory" evidence="10">
    <location>
        <begin position="2185"/>
        <end position="2299"/>
    </location>
</feature>
<dbReference type="SMART" id="SM00448">
    <property type="entry name" value="REC"/>
    <property type="match status" value="1"/>
</dbReference>
<protein>
    <submittedName>
        <fullName evidence="11">Multi-sensor hybrid histidine kinase</fullName>
    </submittedName>
</protein>
<dbReference type="Pfam" id="PF07714">
    <property type="entry name" value="PK_Tyr_Ser-Thr"/>
    <property type="match status" value="1"/>
</dbReference>
<proteinExistence type="inferred from homology"/>
<comment type="similarity">
    <text evidence="1">Belongs to the protein kinase superfamily. TKL Ser/Thr protein kinase family. ROCO subfamily.</text>
</comment>
<dbReference type="InterPro" id="IPR001245">
    <property type="entry name" value="Ser-Thr/Tyr_kinase_cat_dom"/>
</dbReference>
<dbReference type="InterPro" id="IPR001789">
    <property type="entry name" value="Sig_transdc_resp-reg_receiver"/>
</dbReference>
<evidence type="ECO:0000313" key="11">
    <source>
        <dbReference type="EMBL" id="CED84853.1"/>
    </source>
</evidence>
<dbReference type="Gene3D" id="3.40.50.2300">
    <property type="match status" value="1"/>
</dbReference>
<dbReference type="FunFam" id="3.30.565.10:FF:000010">
    <property type="entry name" value="Sensor histidine kinase RcsC"/>
    <property type="match status" value="1"/>
</dbReference>
<evidence type="ECO:0000259" key="10">
    <source>
        <dbReference type="PROSITE" id="PS50110"/>
    </source>
</evidence>
<dbReference type="Gene3D" id="1.10.510.10">
    <property type="entry name" value="Transferase(Phosphotransferase) domain 1"/>
    <property type="match status" value="1"/>
</dbReference>
<dbReference type="SUPFAM" id="SSF47384">
    <property type="entry name" value="Homodimeric domain of signal transducing histidine kinase"/>
    <property type="match status" value="1"/>
</dbReference>
<dbReference type="SMART" id="SM00387">
    <property type="entry name" value="HATPase_c"/>
    <property type="match status" value="1"/>
</dbReference>
<feature type="region of interest" description="Disordered" evidence="7">
    <location>
        <begin position="95"/>
        <end position="131"/>
    </location>
</feature>
<dbReference type="InterPro" id="IPR003661">
    <property type="entry name" value="HisK_dim/P_dom"/>
</dbReference>
<name>A0A0F7SXF6_PHARH</name>
<dbReference type="SUPFAM" id="SSF55781">
    <property type="entry name" value="GAF domain-like"/>
    <property type="match status" value="1"/>
</dbReference>
<dbReference type="SUPFAM" id="SSF52540">
    <property type="entry name" value="P-loop containing nucleoside triphosphate hydrolases"/>
    <property type="match status" value="1"/>
</dbReference>
<dbReference type="Pfam" id="PF00072">
    <property type="entry name" value="Response_reg"/>
    <property type="match status" value="1"/>
</dbReference>
<evidence type="ECO:0000256" key="5">
    <source>
        <dbReference type="ARBA" id="ARBA00023012"/>
    </source>
</evidence>
<dbReference type="CDD" id="cd00082">
    <property type="entry name" value="HisKA"/>
    <property type="match status" value="1"/>
</dbReference>
<feature type="region of interest" description="Disordered" evidence="7">
    <location>
        <begin position="1530"/>
        <end position="1575"/>
    </location>
</feature>
<organism evidence="11">
    <name type="scientific">Phaffia rhodozyma</name>
    <name type="common">Yeast</name>
    <name type="synonym">Xanthophyllomyces dendrorhous</name>
    <dbReference type="NCBI Taxonomy" id="264483"/>
    <lineage>
        <taxon>Eukaryota</taxon>
        <taxon>Fungi</taxon>
        <taxon>Dikarya</taxon>
        <taxon>Basidiomycota</taxon>
        <taxon>Agaricomycotina</taxon>
        <taxon>Tremellomycetes</taxon>
        <taxon>Cystofilobasidiales</taxon>
        <taxon>Mrakiaceae</taxon>
        <taxon>Phaffia</taxon>
    </lineage>
</organism>
<evidence type="ECO:0000256" key="2">
    <source>
        <dbReference type="ARBA" id="ARBA00022553"/>
    </source>
</evidence>
<keyword evidence="5" id="KW-0902">Two-component regulatory system</keyword>
<dbReference type="InterPro" id="IPR036890">
    <property type="entry name" value="HATPase_C_sf"/>
</dbReference>
<evidence type="ECO:0000256" key="1">
    <source>
        <dbReference type="ARBA" id="ARBA00008171"/>
    </source>
</evidence>
<sequence length="2299" mass="256849">MSVPDYASKGLSQIDLKTVEDGQPVHYSLSGRALWEPTEDFQVLDWPGRIDLQPRNKPRRVEFFFTYSSHKEGSLLFQRNRRLFNLFAQERQSNTYSHSGSDSEPDTSGVLVTRNASRRSNTSVKSSISGTLSSDNNVATSGVFLPFLNSILAFWEDSEGLWMIVDDEHRNYVTLEEYWVGSVQKREIHEVNEDEELSSGVDRDTLAKAGRRCALACEVLLKVAEVLITLHERKISLPVCRAEFFRIRLETMSTEEYYEIKPSINNDPIKYQVELMDLSTAVFLPGFDRDAFLSIFPDRASMVAPVVSSTEVGATEVPAYLVAQAEDETQRETGVKGRALAEILMHRHLRFLGPEFLSTRRAIMPQVTLDVYSFGVFCYEMVTGVPIEPMSSSELDMLTDVHRHITRKVQPPDIVPPSLAEIIMLCLEKDPTERYSSIKTMLYDLNKFTILCYRGNSKEEISRLRIGEANRASKFQIPKNLIDRENEIGMLDRAFYIVCSASATHTIARRSTVGTSSLPASELMEDGPNISNVKGVFVSVNIYGNSGCGKSKLVEVWAKKVVDMDKGKSCLLGWAKLDLHMKKPFSGFVQIFEGLLDRVFTDPKVDAREWRKKILNALPANLVNTFLSLISAEWRDFLLLSDPDLAYTTTEVGQIDWTHFTEMFEIWSKTLLQVFATHDRPLVLVLDDIQALAPEELILWRNISLQTKNRLEHALLITLYRTENLEPPPEATNIPSPMMLHITRLNEQGVEKFLSACFGWDQASISAVANSPYLVSFLYSQTDGNLLFLRSLVAALVREGVIFFAFDLFQWKFDIFALQDHSSVGVDEFLDSILKTLPENVQEALEVLSCLQSRACKIEHLAMILGKERHQTEVMLHTATLLGIVILDDKTVRFSHDRQQAASYRLLSSGSSMANTHFRIASCFHHSDFSVDFIYDIVDNYVIATKHGRKIDNEDELVLLACQAAQRASRSASIRISMDYLKLADDIAKFSEPEAWIRTRSVCFFYAEVYSDVAALMNDQVSAISKMEEFLKFTSNTIEQLKIVTIIIRCHISAGSYLVAVDELVAAVRMAGYEDFGTKLFIPSRDEDFARVSEWTFRPPPIPVLTPEEEIQALLCTLIASVGPTLYVTLSPHAVPLLRLGVGLLSQSVAIFRNKLGVTTYIFSTYSLSTALSLGVHQRKNFVDIARAILPLIKGTFFEGPSVIVIYCQSLVFEPLPCVMYDPSFKLSSDMGNTDVLTYAVALEFSTRFFSGYRFDKWFQKIIKWYPSVDATTKEARVLIDTSIQAAENMCHPSKPCSELSRLNGVYIQEADYDLIKSLPLYSLGWITTELSLAIHFGSSSERLVEIVQNKGKVDPDEFPSMVYHLEWLFYTSLIIVWYGTDEEQVQVQQHLDRLRRDTMSIDYELRREIIVAFSLVRKSADLHSVLNVLDGVIEQCEQLERMALLGLINRYVARWLQKAGKRTISVGYARAASNAYNCLKTVALSRSVAEEFPSAFQSMKQFKTPLPLPSGTMLQLLPTHRLISPGQLLRSESDSTINKPSSTYLSNSTMSTTSLKHEDGSSPDNPETALPAENNNIDHLTFVRSSLVIAGEKDPDVITVKMMDILLQFVRGDYGALALIDSKTSELHLRASGEFGAIAPFNVPLSAAEQLCPASTLLHVFRTKKKITSHSATSSLRQDNFLSNRVCRSLLALPLTNKRRLVGVILLSSASYVASASLIDQQIDMVSSLATFAAMAVESSLLTRSLEGEVATRTRDLEEALAAKQKFISHMSHEMRTPLFAILGLSAVLQEAPDLSPLQHEHLETIRRSGDDLQTIIKYILYVFFTKPSNHMTYHKSIIYLFSNVLDLSKLQSGSLTPEFIPFNLRSIIELAVDSIALSIQNRNRIEIFIGTDVSKDPPSLLGDPYRIRQILLNLLSNASKFTESGSVIIRWQIEDMSVEEDTKSVTVSVEDTGCGIPAQKMDRIFKTFSQVDASITRSYGGSGLGLVISQSLARLLGGDAWATSTLWKGSTFYFSFISKVDRSPPVLPKLSPPSQPFTAGLLFEESVARDVFIRNLNAYGAATVSTFSSYSSAIASESFPSFANTQFSFIFIDSRLVTKDELERLSMLQPKATVTLLVRTSELVQASATLGVSQGSILTRPVKVQSLLGILTSANKASNGSPLPKAKKKTDIDKNLGSNNPLKILLVDDNKVNTVVGQKILQRFGYRDVDIVFDGAQAIESAESSRYDLILMDLSMPVCDGHTAQKRIMASPLTGNPPVVALTANTDSDTQALCQASGFFAYLSKPLVSHYDDHKPS</sequence>
<dbReference type="InterPro" id="IPR003594">
    <property type="entry name" value="HATPase_dom"/>
</dbReference>
<dbReference type="InterPro" id="IPR000719">
    <property type="entry name" value="Prot_kinase_dom"/>
</dbReference>
<dbReference type="InterPro" id="IPR005467">
    <property type="entry name" value="His_kinase_dom"/>
</dbReference>
<feature type="compositionally biased region" description="Polar residues" evidence="7">
    <location>
        <begin position="114"/>
        <end position="131"/>
    </location>
</feature>
<feature type="domain" description="Histidine kinase" evidence="9">
    <location>
        <begin position="1771"/>
        <end position="2022"/>
    </location>
</feature>
<dbReference type="Pfam" id="PF13185">
    <property type="entry name" value="GAF_2"/>
    <property type="match status" value="1"/>
</dbReference>
<reference evidence="11" key="1">
    <citation type="submission" date="2014-08" db="EMBL/GenBank/DDBJ databases">
        <authorList>
            <person name="Sharma Rahul"/>
            <person name="Thines Marco"/>
        </authorList>
    </citation>
    <scope>NUCLEOTIDE SEQUENCE</scope>
</reference>
<dbReference type="InterPro" id="IPR027417">
    <property type="entry name" value="P-loop_NTPase"/>
</dbReference>
<accession>A0A0F7SXF6</accession>
<dbReference type="InterPro" id="IPR011009">
    <property type="entry name" value="Kinase-like_dom_sf"/>
</dbReference>
<dbReference type="Gene3D" id="1.10.287.130">
    <property type="match status" value="1"/>
</dbReference>
<feature type="modified residue" description="4-aspartylphosphate" evidence="6">
    <location>
        <position position="2235"/>
    </location>
</feature>
<evidence type="ECO:0000256" key="3">
    <source>
        <dbReference type="ARBA" id="ARBA00022679"/>
    </source>
</evidence>
<dbReference type="Pfam" id="PF02518">
    <property type="entry name" value="HATPase_c"/>
    <property type="match status" value="1"/>
</dbReference>
<dbReference type="PROSITE" id="PS50109">
    <property type="entry name" value="HIS_KIN"/>
    <property type="match status" value="1"/>
</dbReference>
<dbReference type="PROSITE" id="PS50011">
    <property type="entry name" value="PROTEIN_KINASE_DOM"/>
    <property type="match status" value="1"/>
</dbReference>
<dbReference type="CDD" id="cd16922">
    <property type="entry name" value="HATPase_EvgS-ArcB-TorS-like"/>
    <property type="match status" value="1"/>
</dbReference>
<dbReference type="SUPFAM" id="SSF55874">
    <property type="entry name" value="ATPase domain of HSP90 chaperone/DNA topoisomerase II/histidine kinase"/>
    <property type="match status" value="1"/>
</dbReference>
<evidence type="ECO:0000256" key="4">
    <source>
        <dbReference type="ARBA" id="ARBA00022777"/>
    </source>
</evidence>
<dbReference type="InterPro" id="IPR003018">
    <property type="entry name" value="GAF"/>
</dbReference>
<dbReference type="InterPro" id="IPR011006">
    <property type="entry name" value="CheY-like_superfamily"/>
</dbReference>
<dbReference type="PANTHER" id="PTHR45339:SF1">
    <property type="entry name" value="HYBRID SIGNAL TRANSDUCTION HISTIDINE KINASE J"/>
    <property type="match status" value="1"/>
</dbReference>
<keyword evidence="2 6" id="KW-0597">Phosphoprotein</keyword>
<dbReference type="InterPro" id="IPR036097">
    <property type="entry name" value="HisK_dim/P_sf"/>
</dbReference>
<dbReference type="SUPFAM" id="SSF52172">
    <property type="entry name" value="CheY-like"/>
    <property type="match status" value="1"/>
</dbReference>
<dbReference type="SMART" id="SM00388">
    <property type="entry name" value="HisKA"/>
    <property type="match status" value="1"/>
</dbReference>
<dbReference type="Pfam" id="PF13191">
    <property type="entry name" value="AAA_16"/>
    <property type="match status" value="1"/>
</dbReference>